<dbReference type="EMBL" id="BGPR01006528">
    <property type="protein sequence ID" value="GBN19823.1"/>
    <property type="molecule type" value="Genomic_DNA"/>
</dbReference>
<evidence type="ECO:0000256" key="1">
    <source>
        <dbReference type="SAM" id="MobiDB-lite"/>
    </source>
</evidence>
<feature type="compositionally biased region" description="Basic and acidic residues" evidence="1">
    <location>
        <begin position="56"/>
        <end position="66"/>
    </location>
</feature>
<reference evidence="2 3" key="1">
    <citation type="journal article" date="2019" name="Sci. Rep.">
        <title>Orb-weaving spider Araneus ventricosus genome elucidates the spidroin gene catalogue.</title>
        <authorList>
            <person name="Kono N."/>
            <person name="Nakamura H."/>
            <person name="Ohtoshi R."/>
            <person name="Moran D.A.P."/>
            <person name="Shinohara A."/>
            <person name="Yoshida Y."/>
            <person name="Fujiwara M."/>
            <person name="Mori M."/>
            <person name="Tomita M."/>
            <person name="Arakawa K."/>
        </authorList>
    </citation>
    <scope>NUCLEOTIDE SEQUENCE [LARGE SCALE GENOMIC DNA]</scope>
</reference>
<accession>A0A4Y2M0A2</accession>
<name>A0A4Y2M0A2_ARAVE</name>
<organism evidence="2 3">
    <name type="scientific">Araneus ventricosus</name>
    <name type="common">Orbweaver spider</name>
    <name type="synonym">Epeira ventricosa</name>
    <dbReference type="NCBI Taxonomy" id="182803"/>
    <lineage>
        <taxon>Eukaryota</taxon>
        <taxon>Metazoa</taxon>
        <taxon>Ecdysozoa</taxon>
        <taxon>Arthropoda</taxon>
        <taxon>Chelicerata</taxon>
        <taxon>Arachnida</taxon>
        <taxon>Araneae</taxon>
        <taxon>Araneomorphae</taxon>
        <taxon>Entelegynae</taxon>
        <taxon>Araneoidea</taxon>
        <taxon>Araneidae</taxon>
        <taxon>Araneus</taxon>
    </lineage>
</organism>
<protein>
    <submittedName>
        <fullName evidence="2">Uncharacterized protein</fullName>
    </submittedName>
</protein>
<evidence type="ECO:0000313" key="3">
    <source>
        <dbReference type="Proteomes" id="UP000499080"/>
    </source>
</evidence>
<keyword evidence="3" id="KW-1185">Reference proteome</keyword>
<feature type="region of interest" description="Disordered" evidence="1">
    <location>
        <begin position="1"/>
        <end position="21"/>
    </location>
</feature>
<feature type="compositionally biased region" description="Basic and acidic residues" evidence="1">
    <location>
        <begin position="1"/>
        <end position="12"/>
    </location>
</feature>
<feature type="compositionally biased region" description="Polar residues" evidence="1">
    <location>
        <begin position="87"/>
        <end position="98"/>
    </location>
</feature>
<evidence type="ECO:0000313" key="2">
    <source>
        <dbReference type="EMBL" id="GBN19823.1"/>
    </source>
</evidence>
<proteinExistence type="predicted"/>
<sequence length="137" mass="15951">MKRQQKFEKKNQDISSHLPGNHILLMEEGKQRNAPQGTRWMKICISILWWIQDKPLPPEDKKKNSKENPQYLRPQSIQAGVEPLETQAKQNGTGNLSRKTPLIRREPYTCLSARVDSSKRKTVEFMDEQPFSPCHIL</sequence>
<dbReference type="AlphaFoldDB" id="A0A4Y2M0A2"/>
<feature type="region of interest" description="Disordered" evidence="1">
    <location>
        <begin position="56"/>
        <end position="101"/>
    </location>
</feature>
<gene>
    <name evidence="2" type="ORF">AVEN_168878_1</name>
</gene>
<comment type="caution">
    <text evidence="2">The sequence shown here is derived from an EMBL/GenBank/DDBJ whole genome shotgun (WGS) entry which is preliminary data.</text>
</comment>
<dbReference type="Proteomes" id="UP000499080">
    <property type="component" value="Unassembled WGS sequence"/>
</dbReference>